<dbReference type="CDD" id="cd01949">
    <property type="entry name" value="GGDEF"/>
    <property type="match status" value="1"/>
</dbReference>
<protein>
    <submittedName>
        <fullName evidence="4">GGDEF domain-containing protein</fullName>
    </submittedName>
</protein>
<dbReference type="InterPro" id="IPR000160">
    <property type="entry name" value="GGDEF_dom"/>
</dbReference>
<dbReference type="Gene3D" id="3.30.70.270">
    <property type="match status" value="1"/>
</dbReference>
<evidence type="ECO:0000313" key="4">
    <source>
        <dbReference type="EMBL" id="MBC8563450.1"/>
    </source>
</evidence>
<dbReference type="SUPFAM" id="SSF55073">
    <property type="entry name" value="Nucleotide cyclase"/>
    <property type="match status" value="1"/>
</dbReference>
<feature type="transmembrane region" description="Helical" evidence="2">
    <location>
        <begin position="47"/>
        <end position="67"/>
    </location>
</feature>
<accession>A0ABR7N514</accession>
<keyword evidence="2" id="KW-0812">Transmembrane</keyword>
<dbReference type="Pfam" id="PF00990">
    <property type="entry name" value="GGDEF"/>
    <property type="match status" value="1"/>
</dbReference>
<dbReference type="InterPro" id="IPR050469">
    <property type="entry name" value="Diguanylate_Cyclase"/>
</dbReference>
<dbReference type="NCBIfam" id="TIGR00254">
    <property type="entry name" value="GGDEF"/>
    <property type="match status" value="1"/>
</dbReference>
<feature type="coiled-coil region" evidence="1">
    <location>
        <begin position="272"/>
        <end position="299"/>
    </location>
</feature>
<feature type="transmembrane region" description="Helical" evidence="2">
    <location>
        <begin position="101"/>
        <end position="120"/>
    </location>
</feature>
<gene>
    <name evidence="4" type="ORF">H8704_12595</name>
</gene>
<reference evidence="4 5" key="1">
    <citation type="submission" date="2020-08" db="EMBL/GenBank/DDBJ databases">
        <title>Genome public.</title>
        <authorList>
            <person name="Liu C."/>
            <person name="Sun Q."/>
        </authorList>
    </citation>
    <scope>NUCLEOTIDE SEQUENCE [LARGE SCALE GENOMIC DNA]</scope>
    <source>
        <strain evidence="4 5">NSJ-37</strain>
    </source>
</reference>
<dbReference type="PROSITE" id="PS50887">
    <property type="entry name" value="GGDEF"/>
    <property type="match status" value="1"/>
</dbReference>
<evidence type="ECO:0000256" key="1">
    <source>
        <dbReference type="SAM" id="Coils"/>
    </source>
</evidence>
<dbReference type="EMBL" id="JACRSX010000022">
    <property type="protein sequence ID" value="MBC8563450.1"/>
    <property type="molecule type" value="Genomic_DNA"/>
</dbReference>
<keyword evidence="2" id="KW-1133">Transmembrane helix</keyword>
<proteinExistence type="predicted"/>
<feature type="transmembrane region" description="Helical" evidence="2">
    <location>
        <begin position="21"/>
        <end position="41"/>
    </location>
</feature>
<dbReference type="InterPro" id="IPR043128">
    <property type="entry name" value="Rev_trsase/Diguanyl_cyclase"/>
</dbReference>
<dbReference type="PROSITE" id="PS51257">
    <property type="entry name" value="PROKAR_LIPOPROTEIN"/>
    <property type="match status" value="1"/>
</dbReference>
<organism evidence="4 5">
    <name type="scientific">Jutongia huaianensis</name>
    <dbReference type="NCBI Taxonomy" id="2763668"/>
    <lineage>
        <taxon>Bacteria</taxon>
        <taxon>Bacillati</taxon>
        <taxon>Bacillota</taxon>
        <taxon>Clostridia</taxon>
        <taxon>Lachnospirales</taxon>
        <taxon>Lachnospiraceae</taxon>
        <taxon>Jutongia</taxon>
    </lineage>
</organism>
<evidence type="ECO:0000256" key="2">
    <source>
        <dbReference type="SAM" id="Phobius"/>
    </source>
</evidence>
<keyword evidence="5" id="KW-1185">Reference proteome</keyword>
<keyword evidence="1" id="KW-0175">Coiled coil</keyword>
<evidence type="ECO:0000259" key="3">
    <source>
        <dbReference type="PROSITE" id="PS50887"/>
    </source>
</evidence>
<feature type="transmembrane region" description="Helical" evidence="2">
    <location>
        <begin position="127"/>
        <end position="144"/>
    </location>
</feature>
<keyword evidence="2" id="KW-0472">Membrane</keyword>
<dbReference type="SMART" id="SM00267">
    <property type="entry name" value="GGDEF"/>
    <property type="match status" value="1"/>
</dbReference>
<feature type="domain" description="GGDEF" evidence="3">
    <location>
        <begin position="218"/>
        <end position="344"/>
    </location>
</feature>
<name>A0ABR7N514_9FIRM</name>
<feature type="transmembrane region" description="Helical" evidence="2">
    <location>
        <begin position="74"/>
        <end position="95"/>
    </location>
</feature>
<dbReference type="PANTHER" id="PTHR45138">
    <property type="entry name" value="REGULATORY COMPONENTS OF SENSORY TRANSDUCTION SYSTEM"/>
    <property type="match status" value="1"/>
</dbReference>
<dbReference type="InterPro" id="IPR029787">
    <property type="entry name" value="Nucleotide_cyclase"/>
</dbReference>
<sequence length="349" mass="39932">MKKDKVFYQSKFEHYRVMNMWIVIASCISSLFYVISDWYLFGEINMVTVPARTAILIPFAIFMIVNAKVKDYRVIVPLSYLIAHSIMWCTIWACVYLPDLTFASDGFIIIMAIFIFFGFAAPGKWSVIFTGLIFLDIGVANIFLHYPELLMMLILGIPFYGGICLVVWAMEKSYVYQYVAQRMLEESAYHDQLTGLFNRNIIDTLMDENKSLQCFGGEDISVLLFDIDFFKRVNDTYGHESGDVVLKEVVDIVSAHLEYPNYMLRWGGEEFLIILQSDLVRAEKQAEKIRQAIEKKTGKICSVTISIGVTGYHGGDYNASVRMADEALYEAKESGRNRVKIYNLNCGDI</sequence>
<feature type="transmembrane region" description="Helical" evidence="2">
    <location>
        <begin position="150"/>
        <end position="170"/>
    </location>
</feature>
<evidence type="ECO:0000313" key="5">
    <source>
        <dbReference type="Proteomes" id="UP000606193"/>
    </source>
</evidence>
<comment type="caution">
    <text evidence="4">The sequence shown here is derived from an EMBL/GenBank/DDBJ whole genome shotgun (WGS) entry which is preliminary data.</text>
</comment>
<dbReference type="PANTHER" id="PTHR45138:SF9">
    <property type="entry name" value="DIGUANYLATE CYCLASE DGCM-RELATED"/>
    <property type="match status" value="1"/>
</dbReference>
<dbReference type="Proteomes" id="UP000606193">
    <property type="component" value="Unassembled WGS sequence"/>
</dbReference>
<dbReference type="RefSeq" id="WP_249298493.1">
    <property type="nucleotide sequence ID" value="NZ_JACRSX010000022.1"/>
</dbReference>